<feature type="compositionally biased region" description="Acidic residues" evidence="1">
    <location>
        <begin position="127"/>
        <end position="137"/>
    </location>
</feature>
<dbReference type="OrthoDB" id="548077at2759"/>
<sequence length="478" mass="48496">MGGSSTVTKASYYAAGQILCQGILTTALAGAEPAVSPSALDAAWQEDAAGADSLSRERLRTSLAALATACSADATPVGAAAVLSAMLDKLKGQGERWRSLLARYGSSSGGGGGTARTMSSQASADDLFGDDDAEADVPDVAPAKDLERKSAKSAKSGKSSKKSSKKSLKSVGGDPDLSDDGEEGDDGDLPPADLDAADVAARRASNAAAGSSKAGGRQPLLKGLMSSEEGKGHLADLPMDLKSWEQFKGKGAGAAATGPPPGAKPPGASLPARSSMQKPLASMGSKPAPPPLQPRGEAPPLVPHSSKAIQLGGNSQLRFGAGQLPGGPSRHLGRDLSRKHSISEPAPTGQQAAWRHLPTLGQGAKLHPHPHELRQPSQGNMRGPSMRTSPTASTSSALLDDKLPSLPALAGGRGAMPKAMELMRRPSHKTVDVAGRADSYHPGAGSPGHLPGLGAGRGPQGPRGRIASKKSFRGDLDF</sequence>
<evidence type="ECO:0000313" key="3">
    <source>
        <dbReference type="Proteomes" id="UP000612055"/>
    </source>
</evidence>
<dbReference type="EMBL" id="JAEHOE010000001">
    <property type="protein sequence ID" value="KAG2501960.1"/>
    <property type="molecule type" value="Genomic_DNA"/>
</dbReference>
<feature type="compositionally biased region" description="Low complexity" evidence="1">
    <location>
        <begin position="384"/>
        <end position="397"/>
    </location>
</feature>
<dbReference type="AlphaFoldDB" id="A0A835YFP9"/>
<reference evidence="2" key="1">
    <citation type="journal article" date="2020" name="bioRxiv">
        <title>Comparative genomics of Chlamydomonas.</title>
        <authorList>
            <person name="Craig R.J."/>
            <person name="Hasan A.R."/>
            <person name="Ness R.W."/>
            <person name="Keightley P.D."/>
        </authorList>
    </citation>
    <scope>NUCLEOTIDE SEQUENCE</scope>
    <source>
        <strain evidence="2">CCAP 11/70</strain>
    </source>
</reference>
<dbReference type="Proteomes" id="UP000612055">
    <property type="component" value="Unassembled WGS sequence"/>
</dbReference>
<feature type="compositionally biased region" description="Gly residues" evidence="1">
    <location>
        <begin position="451"/>
        <end position="461"/>
    </location>
</feature>
<evidence type="ECO:0000256" key="1">
    <source>
        <dbReference type="SAM" id="MobiDB-lite"/>
    </source>
</evidence>
<gene>
    <name evidence="2" type="ORF">HYH03_000458</name>
</gene>
<feature type="compositionally biased region" description="Acidic residues" evidence="1">
    <location>
        <begin position="176"/>
        <end position="188"/>
    </location>
</feature>
<evidence type="ECO:0000313" key="2">
    <source>
        <dbReference type="EMBL" id="KAG2501960.1"/>
    </source>
</evidence>
<feature type="compositionally biased region" description="Basic and acidic residues" evidence="1">
    <location>
        <begin position="332"/>
        <end position="342"/>
    </location>
</feature>
<protein>
    <submittedName>
        <fullName evidence="2">Uncharacterized protein</fullName>
    </submittedName>
</protein>
<accession>A0A835YFP9</accession>
<organism evidence="2 3">
    <name type="scientific">Edaphochlamys debaryana</name>
    <dbReference type="NCBI Taxonomy" id="47281"/>
    <lineage>
        <taxon>Eukaryota</taxon>
        <taxon>Viridiplantae</taxon>
        <taxon>Chlorophyta</taxon>
        <taxon>core chlorophytes</taxon>
        <taxon>Chlorophyceae</taxon>
        <taxon>CS clade</taxon>
        <taxon>Chlamydomonadales</taxon>
        <taxon>Chlamydomonadales incertae sedis</taxon>
        <taxon>Edaphochlamys</taxon>
    </lineage>
</organism>
<feature type="compositionally biased region" description="Basic residues" evidence="1">
    <location>
        <begin position="158"/>
        <end position="168"/>
    </location>
</feature>
<proteinExistence type="predicted"/>
<comment type="caution">
    <text evidence="2">The sequence shown here is derived from an EMBL/GenBank/DDBJ whole genome shotgun (WGS) entry which is preliminary data.</text>
</comment>
<feature type="region of interest" description="Disordered" evidence="1">
    <location>
        <begin position="124"/>
        <end position="478"/>
    </location>
</feature>
<keyword evidence="3" id="KW-1185">Reference proteome</keyword>
<feature type="compositionally biased region" description="Low complexity" evidence="1">
    <location>
        <begin position="189"/>
        <end position="217"/>
    </location>
</feature>
<name>A0A835YFP9_9CHLO</name>